<dbReference type="FunFam" id="3.30.70.1620:FF:000002">
    <property type="entry name" value="Structural maintenance of chromosomes 3"/>
    <property type="match status" value="1"/>
</dbReference>
<reference evidence="21" key="2">
    <citation type="submission" date="2022-08" db="UniProtKB">
        <authorList>
            <consortium name="EnsemblMetazoa"/>
        </authorList>
    </citation>
    <scope>IDENTIFICATION</scope>
    <source>
        <strain evidence="21">STECLA/ALBI9_A</strain>
    </source>
</reference>
<dbReference type="GO" id="GO:0016887">
    <property type="term" value="F:ATP hydrolysis activity"/>
    <property type="evidence" value="ECO:0007669"/>
    <property type="project" value="InterPro"/>
</dbReference>
<feature type="coiled-coil region" evidence="19">
    <location>
        <begin position="858"/>
        <end position="906"/>
    </location>
</feature>
<dbReference type="VEuPathDB" id="VectorBase:AALB20_030992"/>
<dbReference type="InterPro" id="IPR036277">
    <property type="entry name" value="SMC_hinge_sf"/>
</dbReference>
<dbReference type="FunFam" id="3.40.50.300:FF:000424">
    <property type="entry name" value="Structural maintenance of chromosomes 3"/>
    <property type="match status" value="1"/>
</dbReference>
<reference evidence="21 22" key="1">
    <citation type="journal article" date="2017" name="G3 (Bethesda)">
        <title>The Physical Genome Mapping of Anopheles albimanus Corrected Scaffold Misassemblies and Identified Interarm Rearrangements in Genus Anopheles.</title>
        <authorList>
            <person name="Artemov G.N."/>
            <person name="Peery A.N."/>
            <person name="Jiang X."/>
            <person name="Tu Z."/>
            <person name="Stegniy V.N."/>
            <person name="Sharakhova M.V."/>
            <person name="Sharakhov I.V."/>
        </authorList>
    </citation>
    <scope>NUCLEOTIDE SEQUENCE [LARGE SCALE GENOMIC DNA]</scope>
    <source>
        <strain evidence="21 22">ALBI9_A</strain>
    </source>
</reference>
<dbReference type="SUPFAM" id="SSF52540">
    <property type="entry name" value="P-loop containing nucleoside triphosphate hydrolases"/>
    <property type="match status" value="2"/>
</dbReference>
<keyword evidence="16" id="KW-0137">Centromere</keyword>
<dbReference type="InterPro" id="IPR010935">
    <property type="entry name" value="SMC_hinge"/>
</dbReference>
<dbReference type="GO" id="GO:0005524">
    <property type="term" value="F:ATP binding"/>
    <property type="evidence" value="ECO:0007669"/>
    <property type="project" value="UniProtKB-KW"/>
</dbReference>
<dbReference type="SMART" id="SM00968">
    <property type="entry name" value="SMC_hinge"/>
    <property type="match status" value="1"/>
</dbReference>
<dbReference type="GO" id="GO:0000775">
    <property type="term" value="C:chromosome, centromeric region"/>
    <property type="evidence" value="ECO:0007669"/>
    <property type="project" value="UniProtKB-SubCell"/>
</dbReference>
<dbReference type="SUPFAM" id="SSF75553">
    <property type="entry name" value="Smc hinge domain"/>
    <property type="match status" value="1"/>
</dbReference>
<dbReference type="CDD" id="cd03272">
    <property type="entry name" value="ABC_SMC3_euk"/>
    <property type="match status" value="1"/>
</dbReference>
<evidence type="ECO:0000256" key="18">
    <source>
        <dbReference type="PIRNR" id="PIRNR005719"/>
    </source>
</evidence>
<dbReference type="Gene3D" id="3.40.50.300">
    <property type="entry name" value="P-loop containing nucleotide triphosphate hydrolases"/>
    <property type="match status" value="2"/>
</dbReference>
<dbReference type="PANTHER" id="PTHR43977">
    <property type="entry name" value="STRUCTURAL MAINTENANCE OF CHROMOSOMES PROTEIN 3"/>
    <property type="match status" value="1"/>
</dbReference>
<proteinExistence type="inferred from homology"/>
<dbReference type="VEuPathDB" id="VectorBase:AALB006665"/>
<comment type="subcellular location">
    <subcellularLocation>
        <location evidence="2">Chromosome</location>
        <location evidence="2">Centromere</location>
    </subcellularLocation>
    <subcellularLocation>
        <location evidence="1 18">Nucleus</location>
    </subcellularLocation>
</comment>
<dbReference type="GO" id="GO:0051321">
    <property type="term" value="P:meiotic cell cycle"/>
    <property type="evidence" value="ECO:0007669"/>
    <property type="project" value="UniProtKB-KW"/>
</dbReference>
<evidence type="ECO:0000256" key="2">
    <source>
        <dbReference type="ARBA" id="ARBA00004584"/>
    </source>
</evidence>
<evidence type="ECO:0000256" key="15">
    <source>
        <dbReference type="ARBA" id="ARBA00023306"/>
    </source>
</evidence>
<evidence type="ECO:0000256" key="9">
    <source>
        <dbReference type="ARBA" id="ARBA00022840"/>
    </source>
</evidence>
<evidence type="ECO:0000256" key="17">
    <source>
        <dbReference type="ARBA" id="ARBA00034085"/>
    </source>
</evidence>
<dbReference type="GO" id="GO:0051276">
    <property type="term" value="P:chromosome organization"/>
    <property type="evidence" value="ECO:0007669"/>
    <property type="project" value="InterPro"/>
</dbReference>
<protein>
    <recommendedName>
        <fullName evidence="18">Structural maintenance of chromosomes protein</fullName>
    </recommendedName>
</protein>
<organism evidence="21 22">
    <name type="scientific">Anopheles albimanus</name>
    <name type="common">New world malaria mosquito</name>
    <dbReference type="NCBI Taxonomy" id="7167"/>
    <lineage>
        <taxon>Eukaryota</taxon>
        <taxon>Metazoa</taxon>
        <taxon>Ecdysozoa</taxon>
        <taxon>Arthropoda</taxon>
        <taxon>Hexapoda</taxon>
        <taxon>Insecta</taxon>
        <taxon>Pterygota</taxon>
        <taxon>Neoptera</taxon>
        <taxon>Endopterygota</taxon>
        <taxon>Diptera</taxon>
        <taxon>Nematocera</taxon>
        <taxon>Culicoidea</taxon>
        <taxon>Culicidae</taxon>
        <taxon>Anophelinae</taxon>
        <taxon>Anopheles</taxon>
    </lineage>
</organism>
<evidence type="ECO:0000256" key="7">
    <source>
        <dbReference type="ARBA" id="ARBA00022763"/>
    </source>
</evidence>
<keyword evidence="14" id="KW-0469">Meiosis</keyword>
<evidence type="ECO:0000256" key="14">
    <source>
        <dbReference type="ARBA" id="ARBA00023254"/>
    </source>
</evidence>
<feature type="coiled-coil region" evidence="19">
    <location>
        <begin position="1143"/>
        <end position="1170"/>
    </location>
</feature>
<keyword evidence="12" id="KW-0234">DNA repair</keyword>
<feature type="coiled-coil region" evidence="19">
    <location>
        <begin position="442"/>
        <end position="556"/>
    </location>
</feature>
<evidence type="ECO:0000256" key="11">
    <source>
        <dbReference type="ARBA" id="ARBA00023054"/>
    </source>
</evidence>
<dbReference type="GO" id="GO:0006281">
    <property type="term" value="P:DNA repair"/>
    <property type="evidence" value="ECO:0007669"/>
    <property type="project" value="UniProtKB-KW"/>
</dbReference>
<feature type="region of interest" description="Disordered" evidence="20">
    <location>
        <begin position="141"/>
        <end position="163"/>
    </location>
</feature>
<evidence type="ECO:0000256" key="16">
    <source>
        <dbReference type="ARBA" id="ARBA00023328"/>
    </source>
</evidence>
<evidence type="ECO:0000256" key="8">
    <source>
        <dbReference type="ARBA" id="ARBA00022776"/>
    </source>
</evidence>
<feature type="coiled-coil region" evidence="19">
    <location>
        <begin position="1034"/>
        <end position="1110"/>
    </location>
</feature>
<keyword evidence="7" id="KW-0227">DNA damage</keyword>
<evidence type="ECO:0000256" key="20">
    <source>
        <dbReference type="SAM" id="MobiDB-lite"/>
    </source>
</evidence>
<dbReference type="STRING" id="7167.A0A182FJH0"/>
<evidence type="ECO:0000256" key="1">
    <source>
        <dbReference type="ARBA" id="ARBA00004123"/>
    </source>
</evidence>
<keyword evidence="15" id="KW-0131">Cell cycle</keyword>
<dbReference type="FunFam" id="1.20.1060.20:FF:000002">
    <property type="entry name" value="Structural maintenance of chromosomes 3"/>
    <property type="match status" value="1"/>
</dbReference>
<dbReference type="Gene3D" id="1.20.1060.20">
    <property type="match status" value="1"/>
</dbReference>
<sequence length="1383" mass="156702">TLKVPQISAGSLASASGSGGGSCSSVSNCDTPAGSAATTATAAAIAAAASAAATAASVAAVATAAASVTGPNSSGTSSGSGGSSSGSGSSTFTVPDDVGLGYEEPYAEGGSMHPATRLKALQQVHQQTAAAAAVAAASAFGTTGTSGTSRKSSGSGKSKAAGAGAYPDAIPINPLQGYLTSFAQKLHVIIQGFKSYREQTVVEPFDKRHNVVVGRNGSGKSNFFYAIQFVLSDEFTHLRPEQRQALLHEGTGPRAMSAYVEIIFDNSDSRVPIDKDEIFLRRVIGAKKDQYFLNKKVVPRSEVVNLLESAGFSNSNPYYIVKQGKINQMATAPDSQRLKLLREVAGTRVYDERKEESMNLLRESEGKLEKISEYLRTIEDRLKTLEEEKEELSEYQKWDKSRRMLEYIIYETELKETKKQQEELDVQRKSSGDKQKLLTQDIQKAQERVKGAHRALKDAKKEVVSAKDEKSVLATEHQQLLREKTKLDLTISDLTDEVQGDNKSKERAEQELERLKMTIEEKEKELEQVRPRYEAMRRKEEECSRELNLKEQKRKELYAKQGRGSQFSSKEERDKWIQGELKSLNKQIKDKISHQNKLQEDLKKDIAKQLELEKKILEYTESFEQLRVQIDEHNKHFYELKKQKDHYQTIRNDFWKKETSVTQTLSGHKEELAKADQALRSMAGKPILNGRDSVRKVLESFQQRGGQYAEIANAYYGPVIENFNCDKSIYTAVEVTAGNRLFHHIVESDRVGTQILKEMNKQKLPGEVTFMPLNRLQVKIHDYPEDPDSIPMISKLKYEEQYDKALRYIFGKTLICRNLERATELAKSTGLDCVTLEGDQVSSKGSLTGGYFNTSRSRLEMQKKRSEFIQIIQDLEKELSDFRAELKQTESNINSVVSEMQKTETKQGKSKDAFEKIQADIRLMKDELSRIERFRSPKERSLAQCKANLEAMNSTKDGLENELHQELMSQLSVQDQHEVDSLNDEIRRLNQENKEAFTARMTLEVTKNKLENLLTNNLFRRKDELVQALQEISVEDRKRQLNNCRNEVVSTERRIRKVLTDTEEIDRKLNDAMKLQKTLQKELETWTQKEKEAQEKMEEDSKRIEKWATKENMLHQKIEECTEKIAGLGALPNVDPSYHKMSLKSLFKELEKANQHLKKYNHVNKKALDQFLSFSEQKEKLYKRKAELDVGKDKICELMQLLEARKVEAIQFTFRQVAANFTEVFKKLVPQGCGHLILRTTNDAEGNDMEREVETSDEFTGIGIRVSFTGVDAEMREMNQLSGGQKSLVALALIFAIQKCDPAPFYLFDEIDQALDAQHRSAVADMIHELSDKAQFITTTFRLELMEKAHKFYGVRFRNKVSHVDCVTKEVARDFVEDDTTHG</sequence>
<dbReference type="EnsemblMetazoa" id="AALB006665-RA">
    <property type="protein sequence ID" value="AALB006665-PA"/>
    <property type="gene ID" value="AALB006665"/>
</dbReference>
<dbReference type="InterPro" id="IPR041741">
    <property type="entry name" value="SMC3_ABC_euk"/>
</dbReference>
<feature type="region of interest" description="Disordered" evidence="20">
    <location>
        <begin position="1"/>
        <end position="28"/>
    </location>
</feature>
<dbReference type="InterPro" id="IPR003395">
    <property type="entry name" value="RecF/RecN/SMC_N"/>
</dbReference>
<comment type="function">
    <text evidence="17">Central component of cohesin, a complex required for chromosome cohesion during the cell cycle. The cohesin complex may form a large proteinaceous ring within which sister chromatids can be trapped. At anaphase, the complex is cleaved and dissociates from chromatin, allowing sister chromatids to segregate. Cohesion is coupled to DNA replication and is involved in DNA repair. The cohesin complex also plays an important role in spindle pole assembly during mitosis and in chromosomes movement.</text>
</comment>
<keyword evidence="8" id="KW-0498">Mitosis</keyword>
<dbReference type="Pfam" id="PF02463">
    <property type="entry name" value="SMC_N"/>
    <property type="match status" value="1"/>
</dbReference>
<evidence type="ECO:0000256" key="6">
    <source>
        <dbReference type="ARBA" id="ARBA00022741"/>
    </source>
</evidence>
<dbReference type="Pfam" id="PF06470">
    <property type="entry name" value="SMC_hinge"/>
    <property type="match status" value="1"/>
</dbReference>
<keyword evidence="10" id="KW-0007">Acetylation</keyword>
<keyword evidence="11 19" id="KW-0175">Coiled coil</keyword>
<feature type="region of interest" description="Disordered" evidence="20">
    <location>
        <begin position="67"/>
        <end position="111"/>
    </location>
</feature>
<evidence type="ECO:0000256" key="3">
    <source>
        <dbReference type="ARBA" id="ARBA00005917"/>
    </source>
</evidence>
<evidence type="ECO:0000256" key="12">
    <source>
        <dbReference type="ARBA" id="ARBA00023204"/>
    </source>
</evidence>
<dbReference type="InterPro" id="IPR024704">
    <property type="entry name" value="SMC"/>
</dbReference>
<dbReference type="GO" id="GO:0031981">
    <property type="term" value="C:nuclear lumen"/>
    <property type="evidence" value="ECO:0007669"/>
    <property type="project" value="UniProtKB-ARBA"/>
</dbReference>
<comment type="similarity">
    <text evidence="3">Belongs to the SMC family. SMC3 subfamily.</text>
</comment>
<keyword evidence="6" id="KW-0547">Nucleotide-binding</keyword>
<evidence type="ECO:0000313" key="21">
    <source>
        <dbReference type="EnsemblMetazoa" id="AALB006665-PA"/>
    </source>
</evidence>
<keyword evidence="4" id="KW-0158">Chromosome</keyword>
<keyword evidence="9" id="KW-0067">ATP-binding</keyword>
<dbReference type="Gene3D" id="3.30.70.1620">
    <property type="match status" value="1"/>
</dbReference>
<dbReference type="InterPro" id="IPR027417">
    <property type="entry name" value="P-loop_NTPase"/>
</dbReference>
<feature type="coiled-coil region" evidence="19">
    <location>
        <begin position="942"/>
        <end position="999"/>
    </location>
</feature>
<evidence type="ECO:0000256" key="13">
    <source>
        <dbReference type="ARBA" id="ARBA00023242"/>
    </source>
</evidence>
<accession>A0A182FJH0</accession>
<evidence type="ECO:0000313" key="22">
    <source>
        <dbReference type="Proteomes" id="UP000069272"/>
    </source>
</evidence>
<feature type="coiled-coil region" evidence="19">
    <location>
        <begin position="368"/>
        <end position="395"/>
    </location>
</feature>
<dbReference type="PIRSF" id="PIRSF005719">
    <property type="entry name" value="SMC"/>
    <property type="match status" value="1"/>
</dbReference>
<dbReference type="FunFam" id="3.40.50.300:FF:000370">
    <property type="entry name" value="Structural maintenance of chromosomes 3"/>
    <property type="match status" value="1"/>
</dbReference>
<keyword evidence="5" id="KW-0132">Cell division</keyword>
<evidence type="ECO:0000256" key="5">
    <source>
        <dbReference type="ARBA" id="ARBA00022618"/>
    </source>
</evidence>
<name>A0A182FJH0_ANOAL</name>
<dbReference type="GO" id="GO:0051301">
    <property type="term" value="P:cell division"/>
    <property type="evidence" value="ECO:0007669"/>
    <property type="project" value="UniProtKB-KW"/>
</dbReference>
<evidence type="ECO:0000256" key="4">
    <source>
        <dbReference type="ARBA" id="ARBA00022454"/>
    </source>
</evidence>
<dbReference type="VEuPathDB" id="VectorBase:AALB20_032717"/>
<keyword evidence="22" id="KW-1185">Reference proteome</keyword>
<evidence type="ECO:0000256" key="10">
    <source>
        <dbReference type="ARBA" id="ARBA00022990"/>
    </source>
</evidence>
<dbReference type="Proteomes" id="UP000069272">
    <property type="component" value="Chromosome X"/>
</dbReference>
<keyword evidence="13 18" id="KW-0539">Nucleus</keyword>
<evidence type="ECO:0000256" key="19">
    <source>
        <dbReference type="SAM" id="Coils"/>
    </source>
</evidence>
<feature type="compositionally biased region" description="Low complexity" evidence="20">
    <location>
        <begin position="67"/>
        <end position="77"/>
    </location>
</feature>